<dbReference type="EMBL" id="CP021886">
    <property type="protein sequence ID" value="AWI34973.1"/>
    <property type="molecule type" value="Genomic_DNA"/>
</dbReference>
<dbReference type="InterPro" id="IPR029044">
    <property type="entry name" value="Nucleotide-diphossugar_trans"/>
</dbReference>
<dbReference type="GO" id="GO:0016740">
    <property type="term" value="F:transferase activity"/>
    <property type="evidence" value="ECO:0007669"/>
    <property type="project" value="UniProtKB-KW"/>
</dbReference>
<name>A0A2U8FFN8_9HELI</name>
<dbReference type="OrthoDB" id="9815923at2"/>
<dbReference type="PANTHER" id="PTHR43630">
    <property type="entry name" value="POLY-BETA-1,6-N-ACETYL-D-GLUCOSAMINE SYNTHASE"/>
    <property type="match status" value="1"/>
</dbReference>
<dbReference type="CDD" id="cd02511">
    <property type="entry name" value="Beta4Glucosyltransferase"/>
    <property type="match status" value="1"/>
</dbReference>
<dbReference type="PANTHER" id="PTHR43630:SF2">
    <property type="entry name" value="GLYCOSYLTRANSFERASE"/>
    <property type="match status" value="1"/>
</dbReference>
<protein>
    <submittedName>
        <fullName evidence="3">Glycosyl transferase</fullName>
    </submittedName>
</protein>
<sequence>MNKISAVILTKNSQRLLKEVLQALSKIDEIVILDNGSEDKTLEIAKNFSNVSIYHHDFIGFGAMKRLGSKLAKNDWILSIDSDEIASKELIDELLEKELKEDLCYSYAVKNYFNHRHIKSCGWYPDRFCGIYYKHTANFDDSAVHEKIISLSPKPLKVIPLQGYISHYPYQNTSEFLAKMQKYTTLYAQDFAGKKQSSPLKALLHCLWCFFKNYFLQKGFLEGYEGFVIASYNAQSAFWKYIKLYEANQGKK</sequence>
<proteinExistence type="inferred from homology"/>
<keyword evidence="3" id="KW-0808">Transferase</keyword>
<dbReference type="Pfam" id="PF00535">
    <property type="entry name" value="Glycos_transf_2"/>
    <property type="match status" value="1"/>
</dbReference>
<evidence type="ECO:0000313" key="4">
    <source>
        <dbReference type="Proteomes" id="UP000244890"/>
    </source>
</evidence>
<dbReference type="InterPro" id="IPR001173">
    <property type="entry name" value="Glyco_trans_2-like"/>
</dbReference>
<feature type="domain" description="Glycosyltransferase 2-like" evidence="2">
    <location>
        <begin position="5"/>
        <end position="103"/>
    </location>
</feature>
<dbReference type="AlphaFoldDB" id="A0A2U8FFN8"/>
<gene>
    <name evidence="3" type="ORF">CDV25_09520</name>
</gene>
<reference evidence="3 4" key="1">
    <citation type="submission" date="2017-06" db="EMBL/GenBank/DDBJ databases">
        <title>Complete genome of Helicobacter apodemus.</title>
        <authorList>
            <person name="Cho S."/>
        </authorList>
    </citation>
    <scope>NUCLEOTIDE SEQUENCE [LARGE SCALE GENOMIC DNA]</scope>
    <source>
        <strain evidence="4">SNUVETPUB-15-01</strain>
    </source>
</reference>
<evidence type="ECO:0000256" key="1">
    <source>
        <dbReference type="ARBA" id="ARBA00038494"/>
    </source>
</evidence>
<comment type="similarity">
    <text evidence="1">Belongs to the glycosyltransferase 2 family. WaaE/KdtX subfamily.</text>
</comment>
<accession>A0A2U8FFN8</accession>
<evidence type="ECO:0000259" key="2">
    <source>
        <dbReference type="Pfam" id="PF00535"/>
    </source>
</evidence>
<dbReference type="SUPFAM" id="SSF53448">
    <property type="entry name" value="Nucleotide-diphospho-sugar transferases"/>
    <property type="match status" value="1"/>
</dbReference>
<dbReference type="RefSeq" id="WP_108911732.1">
    <property type="nucleotide sequence ID" value="NZ_CP021886.1"/>
</dbReference>
<dbReference type="Proteomes" id="UP000244890">
    <property type="component" value="Chromosome"/>
</dbReference>
<evidence type="ECO:0000313" key="3">
    <source>
        <dbReference type="EMBL" id="AWI34973.1"/>
    </source>
</evidence>
<dbReference type="KEGG" id="had:CDV25_09520"/>
<organism evidence="3 4">
    <name type="scientific">Helicobacter apodemus</name>
    <dbReference type="NCBI Taxonomy" id="135569"/>
    <lineage>
        <taxon>Bacteria</taxon>
        <taxon>Pseudomonadati</taxon>
        <taxon>Campylobacterota</taxon>
        <taxon>Epsilonproteobacteria</taxon>
        <taxon>Campylobacterales</taxon>
        <taxon>Helicobacteraceae</taxon>
        <taxon>Helicobacter</taxon>
    </lineage>
</organism>
<dbReference type="Gene3D" id="3.90.550.10">
    <property type="entry name" value="Spore Coat Polysaccharide Biosynthesis Protein SpsA, Chain A"/>
    <property type="match status" value="1"/>
</dbReference>